<evidence type="ECO:0000256" key="2">
    <source>
        <dbReference type="ARBA" id="ARBA00012406"/>
    </source>
</evidence>
<comment type="catalytic activity">
    <reaction evidence="11">
        <text>L-threonyl-[protein] + ATP = O-phospho-L-threonyl-[protein] + ADP + H(+)</text>
        <dbReference type="Rhea" id="RHEA:46608"/>
        <dbReference type="Rhea" id="RHEA-COMP:11060"/>
        <dbReference type="Rhea" id="RHEA-COMP:11605"/>
        <dbReference type="ChEBI" id="CHEBI:15378"/>
        <dbReference type="ChEBI" id="CHEBI:30013"/>
        <dbReference type="ChEBI" id="CHEBI:30616"/>
        <dbReference type="ChEBI" id="CHEBI:61977"/>
        <dbReference type="ChEBI" id="CHEBI:456216"/>
        <dbReference type="EC" id="2.7.11.25"/>
    </reaction>
</comment>
<evidence type="ECO:0000256" key="4">
    <source>
        <dbReference type="ARBA" id="ARBA00022527"/>
    </source>
</evidence>
<feature type="compositionally biased region" description="Basic and acidic residues" evidence="15">
    <location>
        <begin position="648"/>
        <end position="662"/>
    </location>
</feature>
<evidence type="ECO:0000256" key="6">
    <source>
        <dbReference type="ARBA" id="ARBA00022741"/>
    </source>
</evidence>
<protein>
    <recommendedName>
        <fullName evidence="2">mitogen-activated protein kinase kinase kinase</fullName>
        <ecNumber evidence="2">2.7.11.25</ecNumber>
    </recommendedName>
</protein>
<keyword evidence="18" id="KW-1185">Reference proteome</keyword>
<evidence type="ECO:0000256" key="8">
    <source>
        <dbReference type="ARBA" id="ARBA00022840"/>
    </source>
</evidence>
<evidence type="ECO:0000256" key="3">
    <source>
        <dbReference type="ARBA" id="ARBA00022499"/>
    </source>
</evidence>
<evidence type="ECO:0000313" key="17">
    <source>
        <dbReference type="EMBL" id="OIT33186.1"/>
    </source>
</evidence>
<organism evidence="17 18">
    <name type="scientific">Nicotiana attenuata</name>
    <name type="common">Coyote tobacco</name>
    <dbReference type="NCBI Taxonomy" id="49451"/>
    <lineage>
        <taxon>Eukaryota</taxon>
        <taxon>Viridiplantae</taxon>
        <taxon>Streptophyta</taxon>
        <taxon>Embryophyta</taxon>
        <taxon>Tracheophyta</taxon>
        <taxon>Spermatophyta</taxon>
        <taxon>Magnoliopsida</taxon>
        <taxon>eudicotyledons</taxon>
        <taxon>Gunneridae</taxon>
        <taxon>Pentapetalae</taxon>
        <taxon>asterids</taxon>
        <taxon>lamiids</taxon>
        <taxon>Solanales</taxon>
        <taxon>Solanaceae</taxon>
        <taxon>Nicotianoideae</taxon>
        <taxon>Nicotianeae</taxon>
        <taxon>Nicotiana</taxon>
    </lineage>
</organism>
<accession>A0A314KUW4</accession>
<feature type="region of interest" description="Disordered" evidence="15">
    <location>
        <begin position="43"/>
        <end position="64"/>
    </location>
</feature>
<dbReference type="EC" id="2.7.11.25" evidence="2"/>
<evidence type="ECO:0000256" key="12">
    <source>
        <dbReference type="ARBA" id="ARBA00048329"/>
    </source>
</evidence>
<name>A0A314KUW4_NICAT</name>
<keyword evidence="4" id="KW-0723">Serine/threonine-protein kinase</keyword>
<dbReference type="InterPro" id="IPR000719">
    <property type="entry name" value="Prot_kinase_dom"/>
</dbReference>
<reference evidence="17" key="1">
    <citation type="submission" date="2016-11" db="EMBL/GenBank/DDBJ databases">
        <title>The genome of Nicotiana attenuata.</title>
        <authorList>
            <person name="Xu S."/>
            <person name="Brockmoeller T."/>
            <person name="Gaquerel E."/>
            <person name="Navarro A."/>
            <person name="Kuhl H."/>
            <person name="Gase K."/>
            <person name="Ling Z."/>
            <person name="Zhou W."/>
            <person name="Kreitzer C."/>
            <person name="Stanke M."/>
            <person name="Tang H."/>
            <person name="Lyons E."/>
            <person name="Pandey P."/>
            <person name="Pandey S.P."/>
            <person name="Timmermann B."/>
            <person name="Baldwin I.T."/>
        </authorList>
    </citation>
    <scope>NUCLEOTIDE SEQUENCE [LARGE SCALE GENOMIC DNA]</scope>
    <source>
        <strain evidence="17">UT</strain>
    </source>
</reference>
<dbReference type="PROSITE" id="PS50011">
    <property type="entry name" value="PROTEIN_KINASE_DOM"/>
    <property type="match status" value="1"/>
</dbReference>
<keyword evidence="3" id="KW-1017">Isopeptide bond</keyword>
<evidence type="ECO:0000256" key="9">
    <source>
        <dbReference type="ARBA" id="ARBA00022843"/>
    </source>
</evidence>
<dbReference type="SUPFAM" id="SSF56112">
    <property type="entry name" value="Protein kinase-like (PK-like)"/>
    <property type="match status" value="1"/>
</dbReference>
<evidence type="ECO:0000256" key="14">
    <source>
        <dbReference type="SAM" id="Coils"/>
    </source>
</evidence>
<comment type="catalytic activity">
    <reaction evidence="12">
        <text>L-seryl-[protein] + ATP = O-phospho-L-seryl-[protein] + ADP + H(+)</text>
        <dbReference type="Rhea" id="RHEA:17989"/>
        <dbReference type="Rhea" id="RHEA-COMP:9863"/>
        <dbReference type="Rhea" id="RHEA-COMP:11604"/>
        <dbReference type="ChEBI" id="CHEBI:15378"/>
        <dbReference type="ChEBI" id="CHEBI:29999"/>
        <dbReference type="ChEBI" id="CHEBI:30616"/>
        <dbReference type="ChEBI" id="CHEBI:83421"/>
        <dbReference type="ChEBI" id="CHEBI:456216"/>
        <dbReference type="EC" id="2.7.11.25"/>
    </reaction>
</comment>
<evidence type="ECO:0000256" key="1">
    <source>
        <dbReference type="ARBA" id="ARBA00006529"/>
    </source>
</evidence>
<evidence type="ECO:0000313" key="18">
    <source>
        <dbReference type="Proteomes" id="UP000187609"/>
    </source>
</evidence>
<dbReference type="STRING" id="49451.A0A314KUW4"/>
<dbReference type="Pfam" id="PF00069">
    <property type="entry name" value="Pkinase"/>
    <property type="match status" value="1"/>
</dbReference>
<dbReference type="GO" id="GO:0005737">
    <property type="term" value="C:cytoplasm"/>
    <property type="evidence" value="ECO:0007669"/>
    <property type="project" value="TreeGrafter"/>
</dbReference>
<dbReference type="FunFam" id="3.30.200.20:FF:000387">
    <property type="entry name" value="Serine/threonine-protein kinase STE11"/>
    <property type="match status" value="1"/>
</dbReference>
<dbReference type="SMART" id="SM00220">
    <property type="entry name" value="S_TKc"/>
    <property type="match status" value="1"/>
</dbReference>
<dbReference type="KEGG" id="nau:109206308"/>
<feature type="region of interest" description="Disordered" evidence="15">
    <location>
        <begin position="546"/>
        <end position="668"/>
    </location>
</feature>
<dbReference type="PROSITE" id="PS00107">
    <property type="entry name" value="PROTEIN_KINASE_ATP"/>
    <property type="match status" value="1"/>
</dbReference>
<feature type="compositionally biased region" description="Basic and acidic residues" evidence="15">
    <location>
        <begin position="618"/>
        <end position="637"/>
    </location>
</feature>
<evidence type="ECO:0000256" key="11">
    <source>
        <dbReference type="ARBA" id="ARBA00047559"/>
    </source>
</evidence>
<keyword evidence="9" id="KW-0832">Ubl conjugation</keyword>
<dbReference type="InterPro" id="IPR011009">
    <property type="entry name" value="Kinase-like_dom_sf"/>
</dbReference>
<evidence type="ECO:0000256" key="15">
    <source>
        <dbReference type="SAM" id="MobiDB-lite"/>
    </source>
</evidence>
<evidence type="ECO:0000256" key="7">
    <source>
        <dbReference type="ARBA" id="ARBA00022777"/>
    </source>
</evidence>
<dbReference type="InterPro" id="IPR050538">
    <property type="entry name" value="MAP_kinase_kinase_kinase"/>
</dbReference>
<proteinExistence type="inferred from homology"/>
<comment type="similarity">
    <text evidence="1">Belongs to the protein kinase superfamily. STE Ser/Thr protein kinase family. MAP kinase kinase kinase subfamily.</text>
</comment>
<dbReference type="Proteomes" id="UP000187609">
    <property type="component" value="Unassembled WGS sequence"/>
</dbReference>
<dbReference type="InterPro" id="IPR008271">
    <property type="entry name" value="Ser/Thr_kinase_AS"/>
</dbReference>
<sequence>MQDIFGSVRRSLVFRTPTADGGDDGNLVEKINSCIRNSRVFSKLSPPPPALPSPKAVKDGGDAAPRPIRWRKGEMIGCGAFGQVYMGMNLDSGELLAVKQVLIAANSASKEKAQSHVKELEEEVKLLKNLSHPNIVRYLGTVREEDTLNILLEFVPGGSISSLLGKFGSFPEPVIRTYTKQLLLGLDYLHKNGIMHRDIKGANILVDNKGCIKLADFGASKKVVELATISGAKSMKGTPYWMAPEVIRQTGHSFSADIWSVGCTVIEMTTGKPPWSQQYQEVAALFYIGTTKAHPPIPEHLSVEAKDFLLKCLQKEPELRLSASELLQHPFVTGEAQLSPPDGSSSMMGKSQAHSDSNGHNGKSVAGSIDICNLGTLNISTENACTLSETGHKWRGNSSDDDMCQIDDTDNFFLGGGTKLSTAKTVDDFNKSFNPISEPSGDWNCDYDMTPQSQQGNANIVSNQEGGIGDGISVSPNNNSAVFCGPSISEDEDELTESKIRAFLDEKALELKKLQTPLYEEYYNNSLNPSYSPQLAETAIDETTPKYLKLPPKSRSPSRGPIGSPSTGVDIINSASPGSSNRRTSCIGSGSNQDYDDSSPQSNERRQSNSPIASFSEIQRKWKEELDQELERKREMMRQAGVGGKTSSPKDRALNRQRERSRFASPGK</sequence>
<keyword evidence="5" id="KW-0808">Transferase</keyword>
<feature type="compositionally biased region" description="Low complexity" evidence="15">
    <location>
        <begin position="548"/>
        <end position="566"/>
    </location>
</feature>
<feature type="compositionally biased region" description="Polar residues" evidence="15">
    <location>
        <begin position="573"/>
        <end position="617"/>
    </location>
</feature>
<dbReference type="Gene3D" id="1.10.510.10">
    <property type="entry name" value="Transferase(Phosphotransferase) domain 1"/>
    <property type="match status" value="1"/>
</dbReference>
<dbReference type="InterPro" id="IPR017441">
    <property type="entry name" value="Protein_kinase_ATP_BS"/>
</dbReference>
<feature type="region of interest" description="Disordered" evidence="15">
    <location>
        <begin position="334"/>
        <end position="362"/>
    </location>
</feature>
<evidence type="ECO:0000256" key="10">
    <source>
        <dbReference type="ARBA" id="ARBA00023054"/>
    </source>
</evidence>
<comment type="caution">
    <text evidence="17">The sequence shown here is derived from an EMBL/GenBank/DDBJ whole genome shotgun (WGS) entry which is preliminary data.</text>
</comment>
<dbReference type="EMBL" id="MJEQ01000924">
    <property type="protein sequence ID" value="OIT33186.1"/>
    <property type="molecule type" value="Genomic_DNA"/>
</dbReference>
<dbReference type="OrthoDB" id="266718at2759"/>
<dbReference type="GO" id="GO:0004709">
    <property type="term" value="F:MAP kinase kinase kinase activity"/>
    <property type="evidence" value="ECO:0007669"/>
    <property type="project" value="UniProtKB-EC"/>
</dbReference>
<dbReference type="GeneID" id="109206308"/>
<dbReference type="PANTHER" id="PTHR48016:SF51">
    <property type="entry name" value="PROTEIN KINASE DOMAIN-CONTAINING PROTEIN"/>
    <property type="match status" value="1"/>
</dbReference>
<feature type="binding site" evidence="13">
    <location>
        <position position="99"/>
    </location>
    <ligand>
        <name>ATP</name>
        <dbReference type="ChEBI" id="CHEBI:30616"/>
    </ligand>
</feature>
<gene>
    <name evidence="17" type="primary">NPK1_3</name>
    <name evidence="17" type="ORF">A4A49_06228</name>
</gene>
<dbReference type="AlphaFoldDB" id="A0A314KUW4"/>
<dbReference type="GO" id="GO:0005524">
    <property type="term" value="F:ATP binding"/>
    <property type="evidence" value="ECO:0007669"/>
    <property type="project" value="UniProtKB-UniRule"/>
</dbReference>
<keyword evidence="10 14" id="KW-0175">Coiled coil</keyword>
<dbReference type="Gramene" id="OIT33186">
    <property type="protein sequence ID" value="OIT33186"/>
    <property type="gene ID" value="A4A49_06228"/>
</dbReference>
<dbReference type="FunFam" id="1.10.510.10:FF:000382">
    <property type="entry name" value="Mitogen-activated protein kinase kinase kinase 2"/>
    <property type="match status" value="1"/>
</dbReference>
<keyword evidence="8 13" id="KW-0067">ATP-binding</keyword>
<feature type="domain" description="Protein kinase" evidence="16">
    <location>
        <begin position="70"/>
        <end position="332"/>
    </location>
</feature>
<keyword evidence="6 13" id="KW-0547">Nucleotide-binding</keyword>
<evidence type="ECO:0000259" key="16">
    <source>
        <dbReference type="PROSITE" id="PS50011"/>
    </source>
</evidence>
<dbReference type="PROSITE" id="PS00108">
    <property type="entry name" value="PROTEIN_KINASE_ST"/>
    <property type="match status" value="1"/>
</dbReference>
<dbReference type="CDD" id="cd06606">
    <property type="entry name" value="STKc_MAPKKK"/>
    <property type="match status" value="1"/>
</dbReference>
<feature type="compositionally biased region" description="Polar residues" evidence="15">
    <location>
        <begin position="342"/>
        <end position="361"/>
    </location>
</feature>
<evidence type="ECO:0000256" key="5">
    <source>
        <dbReference type="ARBA" id="ARBA00022679"/>
    </source>
</evidence>
<dbReference type="PANTHER" id="PTHR48016">
    <property type="entry name" value="MAP KINASE KINASE KINASE SSK2-RELATED-RELATED"/>
    <property type="match status" value="1"/>
</dbReference>
<dbReference type="SMR" id="A0A314KUW4"/>
<evidence type="ECO:0000256" key="13">
    <source>
        <dbReference type="PROSITE-ProRule" id="PRU10141"/>
    </source>
</evidence>
<feature type="coiled-coil region" evidence="14">
    <location>
        <begin position="103"/>
        <end position="130"/>
    </location>
</feature>
<keyword evidence="7 17" id="KW-0418">Kinase</keyword>